<reference evidence="3" key="1">
    <citation type="submission" date="2020-10" db="EMBL/GenBank/DDBJ databases">
        <authorList>
            <person name="Gilroy R."/>
        </authorList>
    </citation>
    <scope>NUCLEOTIDE SEQUENCE</scope>
    <source>
        <strain evidence="3">CHK123-3438</strain>
    </source>
</reference>
<dbReference type="Pfam" id="PF00535">
    <property type="entry name" value="Glycos_transf_2"/>
    <property type="match status" value="1"/>
</dbReference>
<protein>
    <submittedName>
        <fullName evidence="3">Glycosyltransferase family 2 protein</fullName>
    </submittedName>
</protein>
<gene>
    <name evidence="3" type="ORF">IAB60_05970</name>
</gene>
<evidence type="ECO:0000259" key="2">
    <source>
        <dbReference type="Pfam" id="PF00535"/>
    </source>
</evidence>
<dbReference type="PANTHER" id="PTHR43685">
    <property type="entry name" value="GLYCOSYLTRANSFERASE"/>
    <property type="match status" value="1"/>
</dbReference>
<evidence type="ECO:0000256" key="1">
    <source>
        <dbReference type="SAM" id="MobiDB-lite"/>
    </source>
</evidence>
<name>A0A9D1GJG8_9FIRM</name>
<dbReference type="CDD" id="cd00761">
    <property type="entry name" value="Glyco_tranf_GTA_type"/>
    <property type="match status" value="1"/>
</dbReference>
<dbReference type="SUPFAM" id="SSF53448">
    <property type="entry name" value="Nucleotide-diphospho-sugar transferases"/>
    <property type="match status" value="1"/>
</dbReference>
<sequence length="375" mass="43024">MEERREGAPERTPAAEKTEKNHEPSGDVISIVVPVYNGEACLMRCIRSLQEQSYPNLDIVLVDDGSRDKSLEICRAAAEKDARIQVIHKENGGVASARNAGIAAARGRWLMLIDGDDYIHRDMAADLLTAAKKSGAQAAVCGFERVFADGAPVEVHALNGKVWEGDLHRFGEEMFLPLYRNLMLRTQSNKLYDMEIIRRKELFYPEGFSINEDIWFCVRYLSFCRRVVCIPGSYLYYWQNSPGDSQISRYHPEGVESCFLLLRAVEGFFKRAGCSEQVRRAMENEMLFHICGFAGHIYYRTDSSRKECLESVRSLAGRKEFRRLLRQVKPKGVKNRAAAFLLGHRMCRVYHWMCLVVYGRQRMALRRKMKLCRKG</sequence>
<dbReference type="PANTHER" id="PTHR43685:SF2">
    <property type="entry name" value="GLYCOSYLTRANSFERASE 2-LIKE DOMAIN-CONTAINING PROTEIN"/>
    <property type="match status" value="1"/>
</dbReference>
<feature type="domain" description="Glycosyltransferase 2-like" evidence="2">
    <location>
        <begin position="30"/>
        <end position="197"/>
    </location>
</feature>
<evidence type="ECO:0000313" key="4">
    <source>
        <dbReference type="Proteomes" id="UP000886860"/>
    </source>
</evidence>
<evidence type="ECO:0000313" key="3">
    <source>
        <dbReference type="EMBL" id="HIT41632.1"/>
    </source>
</evidence>
<dbReference type="Gene3D" id="3.90.550.10">
    <property type="entry name" value="Spore Coat Polysaccharide Biosynthesis Protein SpsA, Chain A"/>
    <property type="match status" value="1"/>
</dbReference>
<proteinExistence type="predicted"/>
<dbReference type="InterPro" id="IPR001173">
    <property type="entry name" value="Glyco_trans_2-like"/>
</dbReference>
<accession>A0A9D1GJG8</accession>
<dbReference type="Proteomes" id="UP000886860">
    <property type="component" value="Unassembled WGS sequence"/>
</dbReference>
<dbReference type="AlphaFoldDB" id="A0A9D1GJG8"/>
<dbReference type="InterPro" id="IPR050834">
    <property type="entry name" value="Glycosyltransf_2"/>
</dbReference>
<dbReference type="EMBL" id="DVKS01000100">
    <property type="protein sequence ID" value="HIT41632.1"/>
    <property type="molecule type" value="Genomic_DNA"/>
</dbReference>
<dbReference type="InterPro" id="IPR029044">
    <property type="entry name" value="Nucleotide-diphossugar_trans"/>
</dbReference>
<organism evidence="3 4">
    <name type="scientific">Candidatus Caccovicinus merdipullorum</name>
    <dbReference type="NCBI Taxonomy" id="2840724"/>
    <lineage>
        <taxon>Bacteria</taxon>
        <taxon>Bacillati</taxon>
        <taxon>Bacillota</taxon>
        <taxon>Clostridia</taxon>
        <taxon>Eubacteriales</taxon>
        <taxon>Candidatus Caccovicinus</taxon>
    </lineage>
</organism>
<feature type="region of interest" description="Disordered" evidence="1">
    <location>
        <begin position="1"/>
        <end position="23"/>
    </location>
</feature>
<comment type="caution">
    <text evidence="3">The sequence shown here is derived from an EMBL/GenBank/DDBJ whole genome shotgun (WGS) entry which is preliminary data.</text>
</comment>
<reference evidence="3" key="2">
    <citation type="journal article" date="2021" name="PeerJ">
        <title>Extensive microbial diversity within the chicken gut microbiome revealed by metagenomics and culture.</title>
        <authorList>
            <person name="Gilroy R."/>
            <person name="Ravi A."/>
            <person name="Getino M."/>
            <person name="Pursley I."/>
            <person name="Horton D.L."/>
            <person name="Alikhan N.F."/>
            <person name="Baker D."/>
            <person name="Gharbi K."/>
            <person name="Hall N."/>
            <person name="Watson M."/>
            <person name="Adriaenssens E.M."/>
            <person name="Foster-Nyarko E."/>
            <person name="Jarju S."/>
            <person name="Secka A."/>
            <person name="Antonio M."/>
            <person name="Oren A."/>
            <person name="Chaudhuri R.R."/>
            <person name="La Ragione R."/>
            <person name="Hildebrand F."/>
            <person name="Pallen M.J."/>
        </authorList>
    </citation>
    <scope>NUCLEOTIDE SEQUENCE</scope>
    <source>
        <strain evidence="3">CHK123-3438</strain>
    </source>
</reference>